<protein>
    <submittedName>
        <fullName evidence="1">Uncharacterized protein</fullName>
    </submittedName>
</protein>
<proteinExistence type="predicted"/>
<dbReference type="AlphaFoldDB" id="A0A6M3L1U2"/>
<dbReference type="EMBL" id="MT142763">
    <property type="protein sequence ID" value="QJA88220.1"/>
    <property type="molecule type" value="Genomic_DNA"/>
</dbReference>
<evidence type="ECO:0000313" key="1">
    <source>
        <dbReference type="EMBL" id="QJA88220.1"/>
    </source>
</evidence>
<organism evidence="1">
    <name type="scientific">viral metagenome</name>
    <dbReference type="NCBI Taxonomy" id="1070528"/>
    <lineage>
        <taxon>unclassified sequences</taxon>
        <taxon>metagenomes</taxon>
        <taxon>organismal metagenomes</taxon>
    </lineage>
</organism>
<name>A0A6M3L1U2_9ZZZZ</name>
<sequence>MGWGWNPADYLFEALRAISRWWCMLEDVPDYHRCVKFGPLTIHLCGTDEVMESEYRAEHGVSIPSTAGCSWAGGSTPANTQYEVWVRVRKTETGRRITDQWGFGHEMTHACDAFLRMAGDETALDNPDEAIKGEFYE</sequence>
<gene>
    <name evidence="1" type="ORF">MM415B02807_0003</name>
</gene>
<reference evidence="1" key="1">
    <citation type="submission" date="2020-03" db="EMBL/GenBank/DDBJ databases">
        <title>The deep terrestrial virosphere.</title>
        <authorList>
            <person name="Holmfeldt K."/>
            <person name="Nilsson E."/>
            <person name="Simone D."/>
            <person name="Lopez-Fernandez M."/>
            <person name="Wu X."/>
            <person name="de Brujin I."/>
            <person name="Lundin D."/>
            <person name="Andersson A."/>
            <person name="Bertilsson S."/>
            <person name="Dopson M."/>
        </authorList>
    </citation>
    <scope>NUCLEOTIDE SEQUENCE</scope>
    <source>
        <strain evidence="1">MM415B02807</strain>
    </source>
</reference>
<accession>A0A6M3L1U2</accession>